<dbReference type="GO" id="GO:0106274">
    <property type="term" value="F:NAD+-protein-arginine ADP-ribosyltransferase activity"/>
    <property type="evidence" value="ECO:0007669"/>
    <property type="project" value="UniProtKB-EC"/>
</dbReference>
<dbReference type="Proteomes" id="UP000785679">
    <property type="component" value="Unassembled WGS sequence"/>
</dbReference>
<evidence type="ECO:0000256" key="4">
    <source>
        <dbReference type="ARBA" id="ARBA00022695"/>
    </source>
</evidence>
<sequence>MDTLGPFGWLLLFCIKTLNFGDPEYNKEVKVWRGCFLEQNLIETYIQKSKCNQKMKAQYYADKNEDFKESELIVSWDSFISTTRSKEVAKRFGNILFEISTSYYSDSSYGLNLESISVYPEEEEVLLPPTKYRVTFHYEYEGYTIFCLTH</sequence>
<evidence type="ECO:0000256" key="6">
    <source>
        <dbReference type="RuleBase" id="RU361228"/>
    </source>
</evidence>
<dbReference type="AlphaFoldDB" id="A0A8J8T1B8"/>
<dbReference type="Gene3D" id="3.90.176.10">
    <property type="entry name" value="Toxin ADP-ribosyltransferase, Chain A, domain 1"/>
    <property type="match status" value="1"/>
</dbReference>
<keyword evidence="6" id="KW-0521">NADP</keyword>
<dbReference type="GO" id="GO:0016779">
    <property type="term" value="F:nucleotidyltransferase activity"/>
    <property type="evidence" value="ECO:0007669"/>
    <property type="project" value="UniProtKB-KW"/>
</dbReference>
<accession>A0A8J8T1B8</accession>
<comment type="catalytic activity">
    <reaction evidence="5 6">
        <text>L-arginyl-[protein] + NAD(+) = N(omega)-(ADP-D-ribosyl)-L-arginyl-[protein] + nicotinamide + H(+)</text>
        <dbReference type="Rhea" id="RHEA:19149"/>
        <dbReference type="Rhea" id="RHEA-COMP:10532"/>
        <dbReference type="Rhea" id="RHEA-COMP:15087"/>
        <dbReference type="ChEBI" id="CHEBI:15378"/>
        <dbReference type="ChEBI" id="CHEBI:17154"/>
        <dbReference type="ChEBI" id="CHEBI:29965"/>
        <dbReference type="ChEBI" id="CHEBI:57540"/>
        <dbReference type="ChEBI" id="CHEBI:142554"/>
        <dbReference type="EC" id="2.4.2.31"/>
    </reaction>
</comment>
<feature type="chain" id="PRO_5035340984" description="NAD(P)(+)--arginine ADP-ribosyltransferase" evidence="6">
    <location>
        <begin position="22"/>
        <end position="150"/>
    </location>
</feature>
<keyword evidence="6" id="KW-0520">NAD</keyword>
<keyword evidence="3 6" id="KW-0808">Transferase</keyword>
<dbReference type="SUPFAM" id="SSF56399">
    <property type="entry name" value="ADP-ribosylation"/>
    <property type="match status" value="1"/>
</dbReference>
<keyword evidence="4" id="KW-0548">Nucleotidyltransferase</keyword>
<protein>
    <recommendedName>
        <fullName evidence="6">NAD(P)(+)--arginine ADP-ribosyltransferase</fullName>
        <ecNumber evidence="6">2.4.2.31</ecNumber>
    </recommendedName>
    <alternativeName>
        <fullName evidence="6">Mono(ADP-ribosyl)transferase</fullName>
    </alternativeName>
</protein>
<feature type="signal peptide" evidence="6">
    <location>
        <begin position="1"/>
        <end position="21"/>
    </location>
</feature>
<gene>
    <name evidence="7" type="ORF">FGO68_gene13548</name>
</gene>
<evidence type="ECO:0000256" key="1">
    <source>
        <dbReference type="ARBA" id="ARBA00009558"/>
    </source>
</evidence>
<name>A0A8J8T1B8_HALGN</name>
<keyword evidence="2 6" id="KW-0328">Glycosyltransferase</keyword>
<reference evidence="7" key="1">
    <citation type="submission" date="2019-06" db="EMBL/GenBank/DDBJ databases">
        <authorList>
            <person name="Zheng W."/>
        </authorList>
    </citation>
    <scope>NUCLEOTIDE SEQUENCE</scope>
    <source>
        <strain evidence="7">QDHG01</strain>
    </source>
</reference>
<dbReference type="EC" id="2.4.2.31" evidence="6"/>
<proteinExistence type="inferred from homology"/>
<keyword evidence="8" id="KW-1185">Reference proteome</keyword>
<comment type="similarity">
    <text evidence="1 6">Belongs to the Arg-specific ADP-ribosyltransferase family.</text>
</comment>
<dbReference type="OrthoDB" id="423533at2759"/>
<evidence type="ECO:0000313" key="7">
    <source>
        <dbReference type="EMBL" id="TNV78529.1"/>
    </source>
</evidence>
<evidence type="ECO:0000256" key="5">
    <source>
        <dbReference type="ARBA" id="ARBA00047597"/>
    </source>
</evidence>
<comment type="caution">
    <text evidence="7">The sequence shown here is derived from an EMBL/GenBank/DDBJ whole genome shotgun (WGS) entry which is preliminary data.</text>
</comment>
<dbReference type="InterPro" id="IPR000768">
    <property type="entry name" value="ART"/>
</dbReference>
<dbReference type="EMBL" id="RRYP01010208">
    <property type="protein sequence ID" value="TNV78529.1"/>
    <property type="molecule type" value="Genomic_DNA"/>
</dbReference>
<dbReference type="Pfam" id="PF01129">
    <property type="entry name" value="ART"/>
    <property type="match status" value="1"/>
</dbReference>
<evidence type="ECO:0000313" key="8">
    <source>
        <dbReference type="Proteomes" id="UP000785679"/>
    </source>
</evidence>
<evidence type="ECO:0000256" key="3">
    <source>
        <dbReference type="ARBA" id="ARBA00022679"/>
    </source>
</evidence>
<organism evidence="7 8">
    <name type="scientific">Halteria grandinella</name>
    <dbReference type="NCBI Taxonomy" id="5974"/>
    <lineage>
        <taxon>Eukaryota</taxon>
        <taxon>Sar</taxon>
        <taxon>Alveolata</taxon>
        <taxon>Ciliophora</taxon>
        <taxon>Intramacronucleata</taxon>
        <taxon>Spirotrichea</taxon>
        <taxon>Stichotrichia</taxon>
        <taxon>Sporadotrichida</taxon>
        <taxon>Halteriidae</taxon>
        <taxon>Halteria</taxon>
    </lineage>
</organism>
<evidence type="ECO:0000256" key="2">
    <source>
        <dbReference type="ARBA" id="ARBA00022676"/>
    </source>
</evidence>
<keyword evidence="6" id="KW-0732">Signal</keyword>